<dbReference type="NCBIfam" id="TIGR00762">
    <property type="entry name" value="DegV"/>
    <property type="match status" value="1"/>
</dbReference>
<accession>A0A2T5MFS2</accession>
<keyword evidence="1" id="KW-0446">Lipid-binding</keyword>
<dbReference type="AlphaFoldDB" id="A0A2T5MFS2"/>
<reference evidence="2 3" key="1">
    <citation type="submission" date="2018-04" db="EMBL/GenBank/DDBJ databases">
        <title>Novel species isolated from glacier.</title>
        <authorList>
            <person name="Liu Q."/>
            <person name="Xin Y.-H."/>
        </authorList>
    </citation>
    <scope>NUCLEOTIDE SEQUENCE [LARGE SCALE GENOMIC DNA]</scope>
    <source>
        <strain evidence="2 3">GT1R17</strain>
    </source>
</reference>
<evidence type="ECO:0000256" key="1">
    <source>
        <dbReference type="ARBA" id="ARBA00023121"/>
    </source>
</evidence>
<evidence type="ECO:0000313" key="3">
    <source>
        <dbReference type="Proteomes" id="UP000244248"/>
    </source>
</evidence>
<dbReference type="Proteomes" id="UP000244248">
    <property type="component" value="Unassembled WGS sequence"/>
</dbReference>
<dbReference type="PANTHER" id="PTHR33434:SF2">
    <property type="entry name" value="FATTY ACID-BINDING PROTEIN TM_1468"/>
    <property type="match status" value="1"/>
</dbReference>
<organism evidence="2 3">
    <name type="scientific">Stenotrophobium rhamnosiphilum</name>
    <dbReference type="NCBI Taxonomy" id="2029166"/>
    <lineage>
        <taxon>Bacteria</taxon>
        <taxon>Pseudomonadati</taxon>
        <taxon>Pseudomonadota</taxon>
        <taxon>Gammaproteobacteria</taxon>
        <taxon>Nevskiales</taxon>
        <taxon>Nevskiaceae</taxon>
        <taxon>Stenotrophobium</taxon>
    </lineage>
</organism>
<dbReference type="SUPFAM" id="SSF82549">
    <property type="entry name" value="DAK1/DegV-like"/>
    <property type="match status" value="1"/>
</dbReference>
<dbReference type="OrthoDB" id="6190387at2"/>
<dbReference type="PANTHER" id="PTHR33434">
    <property type="entry name" value="DEGV DOMAIN-CONTAINING PROTEIN DR_1986-RELATED"/>
    <property type="match status" value="1"/>
</dbReference>
<protein>
    <submittedName>
        <fullName evidence="2">Fatty acid-binding protein DegV</fullName>
    </submittedName>
</protein>
<dbReference type="InterPro" id="IPR043168">
    <property type="entry name" value="DegV_C"/>
</dbReference>
<dbReference type="GO" id="GO:0008289">
    <property type="term" value="F:lipid binding"/>
    <property type="evidence" value="ECO:0007669"/>
    <property type="project" value="UniProtKB-KW"/>
</dbReference>
<comment type="caution">
    <text evidence="2">The sequence shown here is derived from an EMBL/GenBank/DDBJ whole genome shotgun (WGS) entry which is preliminary data.</text>
</comment>
<dbReference type="Gene3D" id="3.30.1180.10">
    <property type="match status" value="1"/>
</dbReference>
<sequence>MRVGIAIDVTTDVSHEFVTENNIYVLPSTVHLGDRCVVYDRDPASALAFYREHSERRSTATETTAFSVKEIEDLFLNKLVLQHDYVFLITLSSTHSQTYDNAHKASFTILQSYAQVREANNVVGPFALRVVDSLSIFAGPGVLTWETVRLVRAQIAPVEIRQRLDDLAPHIHAYMVPNDLYNLRVRGAQRGDDNIGWLRYGLAKLFDIKPVICTNRSESTPIAYIRHFDKAVEKVFLHAAAQIRRGLLVPMVGISYSGDPEILRTIVGFDALSKTAAEHGVELMLSIMSPTASINVGIGTMSLAYCAKDIEEFET</sequence>
<proteinExistence type="predicted"/>
<dbReference type="InterPro" id="IPR050270">
    <property type="entry name" value="DegV_domain_contain"/>
</dbReference>
<gene>
    <name evidence="2" type="ORF">CJD38_08700</name>
</gene>
<evidence type="ECO:0000313" key="2">
    <source>
        <dbReference type="EMBL" id="PTU31410.1"/>
    </source>
</evidence>
<dbReference type="Pfam" id="PF02645">
    <property type="entry name" value="DegV"/>
    <property type="match status" value="1"/>
</dbReference>
<dbReference type="InterPro" id="IPR003797">
    <property type="entry name" value="DegV"/>
</dbReference>
<dbReference type="Gene3D" id="3.40.50.10170">
    <property type="match status" value="1"/>
</dbReference>
<name>A0A2T5MFS2_9GAMM</name>
<dbReference type="RefSeq" id="WP_107939953.1">
    <property type="nucleotide sequence ID" value="NZ_QANS01000003.1"/>
</dbReference>
<dbReference type="EMBL" id="QANS01000003">
    <property type="protein sequence ID" value="PTU31410.1"/>
    <property type="molecule type" value="Genomic_DNA"/>
</dbReference>
<keyword evidence="3" id="KW-1185">Reference proteome</keyword>
<dbReference type="PROSITE" id="PS51482">
    <property type="entry name" value="DEGV"/>
    <property type="match status" value="1"/>
</dbReference>